<dbReference type="InterPro" id="IPR036056">
    <property type="entry name" value="Fibrinogen-like_C"/>
</dbReference>
<name>A0AAN8JH18_PATCE</name>
<keyword evidence="1" id="KW-0732">Signal</keyword>
<dbReference type="EMBL" id="JAZGQO010000010">
    <property type="protein sequence ID" value="KAK6175461.1"/>
    <property type="molecule type" value="Genomic_DNA"/>
</dbReference>
<dbReference type="SMART" id="SM00186">
    <property type="entry name" value="FBG"/>
    <property type="match status" value="1"/>
</dbReference>
<feature type="signal peptide" evidence="1">
    <location>
        <begin position="1"/>
        <end position="20"/>
    </location>
</feature>
<organism evidence="3 4">
    <name type="scientific">Patella caerulea</name>
    <name type="common">Rayed Mediterranean limpet</name>
    <dbReference type="NCBI Taxonomy" id="87958"/>
    <lineage>
        <taxon>Eukaryota</taxon>
        <taxon>Metazoa</taxon>
        <taxon>Spiralia</taxon>
        <taxon>Lophotrochozoa</taxon>
        <taxon>Mollusca</taxon>
        <taxon>Gastropoda</taxon>
        <taxon>Patellogastropoda</taxon>
        <taxon>Patelloidea</taxon>
        <taxon>Patellidae</taxon>
        <taxon>Patella</taxon>
    </lineage>
</organism>
<dbReference type="InterPro" id="IPR002181">
    <property type="entry name" value="Fibrinogen_a/b/g_C_dom"/>
</dbReference>
<dbReference type="AlphaFoldDB" id="A0AAN8JH18"/>
<dbReference type="InterPro" id="IPR050373">
    <property type="entry name" value="Fibrinogen_C-term_domain"/>
</dbReference>
<dbReference type="GO" id="GO:0005615">
    <property type="term" value="C:extracellular space"/>
    <property type="evidence" value="ECO:0007669"/>
    <property type="project" value="TreeGrafter"/>
</dbReference>
<dbReference type="SUPFAM" id="SSF56496">
    <property type="entry name" value="Fibrinogen C-terminal domain-like"/>
    <property type="match status" value="1"/>
</dbReference>
<sequence length="346" mass="39794">MEIISSILVILILQLYTVSSSITSVYLQTRVFQEIQTCENDYYHHPISEHQVVSQIDCSRLCTSVEECRQFMFDKQTKLCSLFEAGENCFSAGDIQHKVCYRQKSVCNATKCSRCPVCYYGEQCENIIVDCQDGHDRSVAPINSGRRSFIQPSANGPVIEVLCDFKWRKTMIMRRITLCKEVNFNRTWNEYVMGFGTIHGEYWLGLENVFNILQNFPTTNKLNILLKVGYKPISQSHYRDFDISNDSDNYTVSISGFDNGTTGDSLTNGIYSINGRPFSTYDRDHTSHNCPGRFSGGWWYLDNPICSRANIFGRRSGDTLESTCHWKDNLGLETNFTKINMVLRRW</sequence>
<evidence type="ECO:0000313" key="4">
    <source>
        <dbReference type="Proteomes" id="UP001347796"/>
    </source>
</evidence>
<feature type="chain" id="PRO_5042984499" description="Fibrinogen C-terminal domain-containing protein" evidence="1">
    <location>
        <begin position="21"/>
        <end position="346"/>
    </location>
</feature>
<comment type="caution">
    <text evidence="3">The sequence shown here is derived from an EMBL/GenBank/DDBJ whole genome shotgun (WGS) entry which is preliminary data.</text>
</comment>
<dbReference type="Proteomes" id="UP001347796">
    <property type="component" value="Unassembled WGS sequence"/>
</dbReference>
<evidence type="ECO:0000256" key="1">
    <source>
        <dbReference type="SAM" id="SignalP"/>
    </source>
</evidence>
<proteinExistence type="predicted"/>
<gene>
    <name evidence="3" type="ORF">SNE40_013921</name>
</gene>
<dbReference type="InterPro" id="IPR014716">
    <property type="entry name" value="Fibrinogen_a/b/g_C_1"/>
</dbReference>
<feature type="domain" description="Fibrinogen C-terminal" evidence="2">
    <location>
        <begin position="122"/>
        <end position="314"/>
    </location>
</feature>
<evidence type="ECO:0000259" key="2">
    <source>
        <dbReference type="PROSITE" id="PS51406"/>
    </source>
</evidence>
<accession>A0AAN8JH18</accession>
<dbReference type="Gene3D" id="3.90.215.10">
    <property type="entry name" value="Gamma Fibrinogen, chain A, domain 1"/>
    <property type="match status" value="1"/>
</dbReference>
<dbReference type="PANTHER" id="PTHR19143">
    <property type="entry name" value="FIBRINOGEN/TENASCIN/ANGIOPOEITIN"/>
    <property type="match status" value="1"/>
</dbReference>
<evidence type="ECO:0000313" key="3">
    <source>
        <dbReference type="EMBL" id="KAK6175461.1"/>
    </source>
</evidence>
<keyword evidence="4" id="KW-1185">Reference proteome</keyword>
<protein>
    <recommendedName>
        <fullName evidence="2">Fibrinogen C-terminal domain-containing protein</fullName>
    </recommendedName>
</protein>
<dbReference type="PROSITE" id="PS51406">
    <property type="entry name" value="FIBRINOGEN_C_2"/>
    <property type="match status" value="1"/>
</dbReference>
<dbReference type="Pfam" id="PF00147">
    <property type="entry name" value="Fibrinogen_C"/>
    <property type="match status" value="1"/>
</dbReference>
<reference evidence="3 4" key="1">
    <citation type="submission" date="2024-01" db="EMBL/GenBank/DDBJ databases">
        <title>The genome of the rayed Mediterranean limpet Patella caerulea (Linnaeus, 1758).</title>
        <authorList>
            <person name="Anh-Thu Weber A."/>
            <person name="Halstead-Nussloch G."/>
        </authorList>
    </citation>
    <scope>NUCLEOTIDE SEQUENCE [LARGE SCALE GENOMIC DNA]</scope>
    <source>
        <strain evidence="3">AATW-2023a</strain>
        <tissue evidence="3">Whole specimen</tissue>
    </source>
</reference>